<organism evidence="5 6">
    <name type="scientific">Hallella multisaccharivorax DSM 17128</name>
    <dbReference type="NCBI Taxonomy" id="688246"/>
    <lineage>
        <taxon>Bacteria</taxon>
        <taxon>Pseudomonadati</taxon>
        <taxon>Bacteroidota</taxon>
        <taxon>Bacteroidia</taxon>
        <taxon>Bacteroidales</taxon>
        <taxon>Prevotellaceae</taxon>
        <taxon>Hallella</taxon>
    </lineage>
</organism>
<keyword evidence="6" id="KW-1185">Reference proteome</keyword>
<keyword evidence="3" id="KW-0804">Transcription</keyword>
<name>F8N8M2_9BACT</name>
<keyword evidence="1" id="KW-0805">Transcription regulation</keyword>
<evidence type="ECO:0000256" key="1">
    <source>
        <dbReference type="ARBA" id="ARBA00023015"/>
    </source>
</evidence>
<dbReference type="eggNOG" id="COG2207">
    <property type="taxonomic scope" value="Bacteria"/>
</dbReference>
<dbReference type="EMBL" id="GL945017">
    <property type="protein sequence ID" value="EGN56589.1"/>
    <property type="molecule type" value="Genomic_DNA"/>
</dbReference>
<dbReference type="SMART" id="SM00342">
    <property type="entry name" value="HTH_ARAC"/>
    <property type="match status" value="1"/>
</dbReference>
<dbReference type="GO" id="GO:0003700">
    <property type="term" value="F:DNA-binding transcription factor activity"/>
    <property type="evidence" value="ECO:0007669"/>
    <property type="project" value="InterPro"/>
</dbReference>
<dbReference type="PROSITE" id="PS01124">
    <property type="entry name" value="HTH_ARAC_FAMILY_2"/>
    <property type="match status" value="1"/>
</dbReference>
<dbReference type="SUPFAM" id="SSF46689">
    <property type="entry name" value="Homeodomain-like"/>
    <property type="match status" value="1"/>
</dbReference>
<evidence type="ECO:0000256" key="2">
    <source>
        <dbReference type="ARBA" id="ARBA00023125"/>
    </source>
</evidence>
<feature type="domain" description="HTH araC/xylS-type" evidence="4">
    <location>
        <begin position="201"/>
        <end position="299"/>
    </location>
</feature>
<evidence type="ECO:0000313" key="6">
    <source>
        <dbReference type="Proteomes" id="UP000002772"/>
    </source>
</evidence>
<protein>
    <submittedName>
        <fullName evidence="5">Transcriptional regulator, AraC family</fullName>
    </submittedName>
</protein>
<dbReference type="InterPro" id="IPR018060">
    <property type="entry name" value="HTH_AraC"/>
</dbReference>
<dbReference type="AlphaFoldDB" id="F8N8M2"/>
<gene>
    <name evidence="5" type="ORF">Premu_1154</name>
</gene>
<proteinExistence type="predicted"/>
<reference evidence="6" key="1">
    <citation type="journal article" date="2011" name="Stand. Genomic Sci.">
        <title>Non-contiguous finished genome sequence of the opportunistic oral pathogen Prevotella multisaccharivorax type strain (PPPA20).</title>
        <authorList>
            <person name="Pati A."/>
            <person name="Gronow S."/>
            <person name="Lu M."/>
            <person name="Lapidus A."/>
            <person name="Nolan M."/>
            <person name="Lucas S."/>
            <person name="Hammon N."/>
            <person name="Deshpande S."/>
            <person name="Cheng J.F."/>
            <person name="Tapia R."/>
            <person name="Han C."/>
            <person name="Goodwin L."/>
            <person name="Pitluck S."/>
            <person name="Liolios K."/>
            <person name="Pagani I."/>
            <person name="Mavromatis K."/>
            <person name="Mikhailova N."/>
            <person name="Huntemann M."/>
            <person name="Chen A."/>
            <person name="Palaniappan K."/>
            <person name="Land M."/>
            <person name="Hauser L."/>
            <person name="Detter J.C."/>
            <person name="Brambilla E.M."/>
            <person name="Rohde M."/>
            <person name="Goker M."/>
            <person name="Woyke T."/>
            <person name="Bristow J."/>
            <person name="Eisen J.A."/>
            <person name="Markowitz V."/>
            <person name="Hugenholtz P."/>
            <person name="Kyrpides N.C."/>
            <person name="Klenk H.P."/>
            <person name="Ivanova N."/>
        </authorList>
    </citation>
    <scope>NUCLEOTIDE SEQUENCE [LARGE SCALE GENOMIC DNA]</scope>
    <source>
        <strain evidence="6">DSM 17128</strain>
    </source>
</reference>
<dbReference type="HOGENOM" id="CLU_000445_88_2_10"/>
<dbReference type="InterPro" id="IPR009057">
    <property type="entry name" value="Homeodomain-like_sf"/>
</dbReference>
<evidence type="ECO:0000256" key="3">
    <source>
        <dbReference type="ARBA" id="ARBA00023163"/>
    </source>
</evidence>
<dbReference type="Pfam" id="PF12833">
    <property type="entry name" value="HTH_18"/>
    <property type="match status" value="1"/>
</dbReference>
<evidence type="ECO:0000259" key="4">
    <source>
        <dbReference type="PROSITE" id="PS01124"/>
    </source>
</evidence>
<dbReference type="GO" id="GO:0043565">
    <property type="term" value="F:sequence-specific DNA binding"/>
    <property type="evidence" value="ECO:0007669"/>
    <property type="project" value="InterPro"/>
</dbReference>
<dbReference type="PANTHER" id="PTHR43280:SF32">
    <property type="entry name" value="TRANSCRIPTIONAL REGULATORY PROTEIN"/>
    <property type="match status" value="1"/>
</dbReference>
<keyword evidence="2" id="KW-0238">DNA-binding</keyword>
<sequence length="299" mass="34710">MEKKHKRPQQLTFLVMMDLIKNGKINERSTVSDNFAMVYAIPDLFDVLGKRQQPYLIGDYRFGWIIEGQLTGNVNLIEHCITKNQITFITPGTIVRPKSNNQQTVITGMAVSREMMYEIFGKHLPEFLDGTQMDGITDLTDDKIELLRQLFDLLWQTSKEKELIGVCNCLIKAVIKVYEQQFKSTTTQRPTHLSHKQIIYNNFIQLVNKHCRQEHMLDFYASKLCITDRYLCSVVKEVSGITAKQWIDKALVITAKIMLRHEDKTVAQIADALHFPNVSFFCQYFKRNTGMTPNSYREE</sequence>
<dbReference type="OrthoDB" id="1372329at2"/>
<accession>F8N8M2</accession>
<dbReference type="Proteomes" id="UP000002772">
    <property type="component" value="Unassembled WGS sequence"/>
</dbReference>
<dbReference type="RefSeq" id="WP_007573782.1">
    <property type="nucleotide sequence ID" value="NZ_BPTS01000001.1"/>
</dbReference>
<dbReference type="PANTHER" id="PTHR43280">
    <property type="entry name" value="ARAC-FAMILY TRANSCRIPTIONAL REGULATOR"/>
    <property type="match status" value="1"/>
</dbReference>
<evidence type="ECO:0000313" key="5">
    <source>
        <dbReference type="EMBL" id="EGN56589.1"/>
    </source>
</evidence>
<dbReference type="STRING" id="688246.Premu_1154"/>
<dbReference type="Gene3D" id="1.10.10.60">
    <property type="entry name" value="Homeodomain-like"/>
    <property type="match status" value="1"/>
</dbReference>